<dbReference type="Pfam" id="PF00571">
    <property type="entry name" value="CBS"/>
    <property type="match status" value="2"/>
</dbReference>
<evidence type="ECO:0000313" key="5">
    <source>
        <dbReference type="EMBL" id="TFZ05598.1"/>
    </source>
</evidence>
<feature type="domain" description="CBS" evidence="4">
    <location>
        <begin position="129"/>
        <end position="185"/>
    </location>
</feature>
<comment type="caution">
    <text evidence="5">The sequence shown here is derived from an EMBL/GenBank/DDBJ whole genome shotgun (WGS) entry which is preliminary data.</text>
</comment>
<dbReference type="Pfam" id="PF04972">
    <property type="entry name" value="BON"/>
    <property type="match status" value="1"/>
</dbReference>
<evidence type="ECO:0000259" key="4">
    <source>
        <dbReference type="PROSITE" id="PS51371"/>
    </source>
</evidence>
<dbReference type="EMBL" id="SMLM01000001">
    <property type="protein sequence ID" value="TFZ05598.1"/>
    <property type="molecule type" value="Genomic_DNA"/>
</dbReference>
<organism evidence="5 6">
    <name type="scientific">Ramlibacter henchirensis</name>
    <dbReference type="NCBI Taxonomy" id="204072"/>
    <lineage>
        <taxon>Bacteria</taxon>
        <taxon>Pseudomonadati</taxon>
        <taxon>Pseudomonadota</taxon>
        <taxon>Betaproteobacteria</taxon>
        <taxon>Burkholderiales</taxon>
        <taxon>Comamonadaceae</taxon>
        <taxon>Ramlibacter</taxon>
    </lineage>
</organism>
<protein>
    <submittedName>
        <fullName evidence="5">CBS domain-containing protein</fullName>
    </submittedName>
</protein>
<reference evidence="5 6" key="1">
    <citation type="submission" date="2019-03" db="EMBL/GenBank/DDBJ databases">
        <title>Ramlibacter henchirensis DSM 14656, whole genome shotgun sequence.</title>
        <authorList>
            <person name="Zhang X."/>
            <person name="Feng G."/>
            <person name="Zhu H."/>
        </authorList>
    </citation>
    <scope>NUCLEOTIDE SEQUENCE [LARGE SCALE GENOMIC DNA]</scope>
    <source>
        <strain evidence="5 6">DSM 14656</strain>
    </source>
</reference>
<dbReference type="SUPFAM" id="SSF54631">
    <property type="entry name" value="CBS-domain pair"/>
    <property type="match status" value="1"/>
</dbReference>
<dbReference type="InterPro" id="IPR007055">
    <property type="entry name" value="BON_dom"/>
</dbReference>
<dbReference type="PROSITE" id="PS51371">
    <property type="entry name" value="CBS"/>
    <property type="match status" value="2"/>
</dbReference>
<dbReference type="PROSITE" id="PS50914">
    <property type="entry name" value="BON"/>
    <property type="match status" value="1"/>
</dbReference>
<evidence type="ECO:0000256" key="1">
    <source>
        <dbReference type="ARBA" id="ARBA00023122"/>
    </source>
</evidence>
<proteinExistence type="predicted"/>
<keyword evidence="1 2" id="KW-0129">CBS domain</keyword>
<evidence type="ECO:0000313" key="6">
    <source>
        <dbReference type="Proteomes" id="UP000298180"/>
    </source>
</evidence>
<dbReference type="InterPro" id="IPR000644">
    <property type="entry name" value="CBS_dom"/>
</dbReference>
<gene>
    <name evidence="5" type="ORF">EZ313_02730</name>
</gene>
<feature type="domain" description="CBS" evidence="4">
    <location>
        <begin position="40"/>
        <end position="96"/>
    </location>
</feature>
<dbReference type="PANTHER" id="PTHR43080:SF26">
    <property type="entry name" value="REGULATORY PROTEIN"/>
    <property type="match status" value="1"/>
</dbReference>
<dbReference type="Proteomes" id="UP000298180">
    <property type="component" value="Unassembled WGS sequence"/>
</dbReference>
<dbReference type="PANTHER" id="PTHR43080">
    <property type="entry name" value="CBS DOMAIN-CONTAINING PROTEIN CBSX3, MITOCHONDRIAL"/>
    <property type="match status" value="1"/>
</dbReference>
<dbReference type="AlphaFoldDB" id="A0A4Z0C5H4"/>
<evidence type="ECO:0000259" key="3">
    <source>
        <dbReference type="PROSITE" id="PS50914"/>
    </source>
</evidence>
<accession>A0A4Z0C5H4</accession>
<dbReference type="OrthoDB" id="9790355at2"/>
<dbReference type="InterPro" id="IPR046342">
    <property type="entry name" value="CBS_dom_sf"/>
</dbReference>
<dbReference type="InterPro" id="IPR051257">
    <property type="entry name" value="Diverse_CBS-Domain"/>
</dbReference>
<name>A0A4Z0C5H4_9BURK</name>
<dbReference type="PIRSF" id="PIRSF036990">
    <property type="entry name" value="UCP036990_CBS_BON"/>
    <property type="match status" value="1"/>
</dbReference>
<sequence length="265" mass="29332">MRRATNTRRLQTAGGPAAATTLWNRRSQRKGSAMLARDIMSSPAITVGLASSVAEVAATLRDHRIGGVPVLDCRKKLVGMVTEADLVHRYEIGTDRERELRPWWRRFQGRDTVARRYVKSHGRAVRHVMTSPVRCAEQDASLGDVASLLDAHRIGRVPILAGDEVIGIVTRADLVKALARQPAPGSLQELDDDTIRRRLVQELSAQKWWNGSWQNVYVCGGWVIFKGVVESDAYRLASRVAAENMPGVRGVQDDRVLGVDAYAMV</sequence>
<evidence type="ECO:0000256" key="2">
    <source>
        <dbReference type="PROSITE-ProRule" id="PRU00703"/>
    </source>
</evidence>
<keyword evidence="6" id="KW-1185">Reference proteome</keyword>
<dbReference type="Gene3D" id="3.10.580.10">
    <property type="entry name" value="CBS-domain"/>
    <property type="match status" value="1"/>
</dbReference>
<dbReference type="CDD" id="cd04586">
    <property type="entry name" value="CBS_pair_BON_assoc"/>
    <property type="match status" value="1"/>
</dbReference>
<feature type="domain" description="BON" evidence="3">
    <location>
        <begin position="191"/>
        <end position="260"/>
    </location>
</feature>
<dbReference type="SMART" id="SM00116">
    <property type="entry name" value="CBS"/>
    <property type="match status" value="2"/>
</dbReference>
<dbReference type="InterPro" id="IPR017080">
    <property type="entry name" value="UCP036990_CBS_BON"/>
</dbReference>